<dbReference type="OrthoDB" id="1875751at2759"/>
<evidence type="ECO:0008006" key="5">
    <source>
        <dbReference type="Google" id="ProtNLM"/>
    </source>
</evidence>
<feature type="compositionally biased region" description="Low complexity" evidence="2">
    <location>
        <begin position="32"/>
        <end position="42"/>
    </location>
</feature>
<feature type="coiled-coil region" evidence="1">
    <location>
        <begin position="88"/>
        <end position="122"/>
    </location>
</feature>
<dbReference type="Proteomes" id="UP000591131">
    <property type="component" value="Unassembled WGS sequence"/>
</dbReference>
<organism evidence="3 4">
    <name type="scientific">Perkinsus chesapeaki</name>
    <name type="common">Clam parasite</name>
    <name type="synonym">Perkinsus andrewsi</name>
    <dbReference type="NCBI Taxonomy" id="330153"/>
    <lineage>
        <taxon>Eukaryota</taxon>
        <taxon>Sar</taxon>
        <taxon>Alveolata</taxon>
        <taxon>Perkinsozoa</taxon>
        <taxon>Perkinsea</taxon>
        <taxon>Perkinsida</taxon>
        <taxon>Perkinsidae</taxon>
        <taxon>Perkinsus</taxon>
    </lineage>
</organism>
<dbReference type="InterPro" id="IPR012677">
    <property type="entry name" value="Nucleotide-bd_a/b_plait_sf"/>
</dbReference>
<accession>A0A7J6MN35</accession>
<dbReference type="GO" id="GO:0003676">
    <property type="term" value="F:nucleic acid binding"/>
    <property type="evidence" value="ECO:0007669"/>
    <property type="project" value="InterPro"/>
</dbReference>
<protein>
    <recommendedName>
        <fullName evidence="5">RRM domain-containing protein</fullName>
    </recommendedName>
</protein>
<feature type="region of interest" description="Disordered" evidence="2">
    <location>
        <begin position="1"/>
        <end position="67"/>
    </location>
</feature>
<feature type="compositionally biased region" description="Basic and acidic residues" evidence="2">
    <location>
        <begin position="462"/>
        <end position="474"/>
    </location>
</feature>
<gene>
    <name evidence="3" type="ORF">FOL47_000161</name>
</gene>
<dbReference type="SUPFAM" id="SSF54928">
    <property type="entry name" value="RNA-binding domain, RBD"/>
    <property type="match status" value="1"/>
</dbReference>
<evidence type="ECO:0000256" key="2">
    <source>
        <dbReference type="SAM" id="MobiDB-lite"/>
    </source>
</evidence>
<keyword evidence="4" id="KW-1185">Reference proteome</keyword>
<dbReference type="InterPro" id="IPR035979">
    <property type="entry name" value="RBD_domain_sf"/>
</dbReference>
<proteinExistence type="predicted"/>
<keyword evidence="1" id="KW-0175">Coiled coil</keyword>
<feature type="region of interest" description="Disordered" evidence="2">
    <location>
        <begin position="462"/>
        <end position="484"/>
    </location>
</feature>
<sequence>MTDHPEIINPPDQISPHTSKSGSADRPPVPPASTTSGSSGEATPDRRRVKFDDDYTPFDPTVGSESVGSGSHLYDFCGSDVDELHERIMSLSNALSQAHIQLDEEQQKRHLLELENETLKLKVLSLSMMNPEAAAALDAAVDGGMDSSVDPSQIYLGGSPPHNRDRAMTTVDGMSSNPAAVCRKSSANDAMVAMEFENKEDVLVVRHISSLGFGPAQTLAAYFSVFGKVQEVIEVEGQDAAIVVMADSDSALHGSFYPHGEKVISGGEVEIASYDEAVSSGWLSSSTPTHDTDSMSVSINSSAAHNGSISPVYNWNSLAVPQSSMRNHAQTWDAAADHHSVVSGTDIGEAPRMNLLEALQVFNEEDEKRVFTVRKVHKLGFKSQHALRQYFSQFGRVKDVVLLPMRAKPKPGPGGQVRGVRPSSMGFVVMQRPEDVQKILAYGDTHMIKGWPIEVRPFVRPNERRESRADKVDDTTVINQHGGH</sequence>
<evidence type="ECO:0000313" key="4">
    <source>
        <dbReference type="Proteomes" id="UP000591131"/>
    </source>
</evidence>
<evidence type="ECO:0000256" key="1">
    <source>
        <dbReference type="SAM" id="Coils"/>
    </source>
</evidence>
<dbReference type="Gene3D" id="3.30.70.330">
    <property type="match status" value="1"/>
</dbReference>
<dbReference type="AlphaFoldDB" id="A0A7J6MN35"/>
<dbReference type="EMBL" id="JAAPAO010000100">
    <property type="protein sequence ID" value="KAF4672757.1"/>
    <property type="molecule type" value="Genomic_DNA"/>
</dbReference>
<feature type="compositionally biased region" description="Basic and acidic residues" evidence="2">
    <location>
        <begin position="43"/>
        <end position="53"/>
    </location>
</feature>
<reference evidence="3 4" key="1">
    <citation type="submission" date="2020-04" db="EMBL/GenBank/DDBJ databases">
        <title>Perkinsus chesapeaki whole genome sequence.</title>
        <authorList>
            <person name="Bogema D.R."/>
        </authorList>
    </citation>
    <scope>NUCLEOTIDE SEQUENCE [LARGE SCALE GENOMIC DNA]</scope>
    <source>
        <strain evidence="3">ATCC PRA-425</strain>
    </source>
</reference>
<evidence type="ECO:0000313" key="3">
    <source>
        <dbReference type="EMBL" id="KAF4672757.1"/>
    </source>
</evidence>
<dbReference type="CDD" id="cd00590">
    <property type="entry name" value="RRM_SF"/>
    <property type="match status" value="1"/>
</dbReference>
<name>A0A7J6MN35_PERCH</name>
<comment type="caution">
    <text evidence="3">The sequence shown here is derived from an EMBL/GenBank/DDBJ whole genome shotgun (WGS) entry which is preliminary data.</text>
</comment>